<dbReference type="Gene3D" id="1.10.600.10">
    <property type="entry name" value="Farnesyl Diphosphate Synthase"/>
    <property type="match status" value="1"/>
</dbReference>
<dbReference type="AlphaFoldDB" id="A0A226DR22"/>
<protein>
    <submittedName>
        <fullName evidence="1">(+)-caryolan-1-ol synthase</fullName>
    </submittedName>
</protein>
<reference evidence="1 2" key="1">
    <citation type="submission" date="2015-12" db="EMBL/GenBank/DDBJ databases">
        <title>The genome of Folsomia candida.</title>
        <authorList>
            <person name="Faddeeva A."/>
            <person name="Derks M.F."/>
            <person name="Anvar Y."/>
            <person name="Smit S."/>
            <person name="Van Straalen N."/>
            <person name="Roelofs D."/>
        </authorList>
    </citation>
    <scope>NUCLEOTIDE SEQUENCE [LARGE SCALE GENOMIC DNA]</scope>
    <source>
        <strain evidence="1 2">VU population</strain>
        <tissue evidence="1">Whole body</tissue>
    </source>
</reference>
<sequence length="444" mass="51556">MENRNRYELSPCLVKFSVKLTQVSEKLSVPVKNAVKEGKNLEKEFRFFVPSPYREINQEEISLSSGPVVSCIKELEEWISEYYGSFIAPEYRLHLANHGVAHVLRLCPNYSITSSKFRSFCLFWVIAFILDDWFDESTSEVINDNSKQIKKVQYLEMIGKALEEGLGTSEKDSQDLDDFNKLKKQVLNMSVLKEHPFLLIMANSWPEIFNQIQDANAEMTLKKFVATFKLDFLQIFEAFRWDFVNKTLGTLDSYCLDTCRYFKSVEAGLPIFLNIISILEGFELPVVIKSNPIFIQWRYVCSVLVGILNDLLGLQKDLRHGEEDGMIMLKMRKGLSLNNAVDEELKLLRLWKPFLLQLRKIKETEVSMILVDPQYSTGFKYNELHCEYVDDYGKLRDSLLTAFPGKEELLSCIEFAEGWLYGSLYTFKDSVKYGMRDQIHVQHL</sequence>
<organism evidence="1 2">
    <name type="scientific">Folsomia candida</name>
    <name type="common">Springtail</name>
    <dbReference type="NCBI Taxonomy" id="158441"/>
    <lineage>
        <taxon>Eukaryota</taxon>
        <taxon>Metazoa</taxon>
        <taxon>Ecdysozoa</taxon>
        <taxon>Arthropoda</taxon>
        <taxon>Hexapoda</taxon>
        <taxon>Collembola</taxon>
        <taxon>Entomobryomorpha</taxon>
        <taxon>Isotomoidea</taxon>
        <taxon>Isotomidae</taxon>
        <taxon>Proisotominae</taxon>
        <taxon>Folsomia</taxon>
    </lineage>
</organism>
<dbReference type="SUPFAM" id="SSF48576">
    <property type="entry name" value="Terpenoid synthases"/>
    <property type="match status" value="1"/>
</dbReference>
<evidence type="ECO:0000313" key="2">
    <source>
        <dbReference type="Proteomes" id="UP000198287"/>
    </source>
</evidence>
<evidence type="ECO:0000313" key="1">
    <source>
        <dbReference type="EMBL" id="OXA47649.1"/>
    </source>
</evidence>
<keyword evidence="2" id="KW-1185">Reference proteome</keyword>
<dbReference type="OrthoDB" id="1731983at2759"/>
<dbReference type="Pfam" id="PF19086">
    <property type="entry name" value="Terpene_syn_C_2"/>
    <property type="match status" value="1"/>
</dbReference>
<dbReference type="InterPro" id="IPR008949">
    <property type="entry name" value="Isoprenoid_synthase_dom_sf"/>
</dbReference>
<dbReference type="EMBL" id="LNIX01000013">
    <property type="protein sequence ID" value="OXA47649.1"/>
    <property type="molecule type" value="Genomic_DNA"/>
</dbReference>
<name>A0A226DR22_FOLCA</name>
<dbReference type="Proteomes" id="UP000198287">
    <property type="component" value="Unassembled WGS sequence"/>
</dbReference>
<gene>
    <name evidence="1" type="ORF">Fcan01_17768</name>
</gene>
<comment type="caution">
    <text evidence="1">The sequence shown here is derived from an EMBL/GenBank/DDBJ whole genome shotgun (WGS) entry which is preliminary data.</text>
</comment>
<proteinExistence type="predicted"/>
<accession>A0A226DR22</accession>